<feature type="non-terminal residue" evidence="1">
    <location>
        <position position="1"/>
    </location>
</feature>
<protein>
    <submittedName>
        <fullName evidence="1">Uncharacterized protein</fullName>
    </submittedName>
</protein>
<name>A0A5N4B6W1_PHOPY</name>
<organism evidence="1 2">
    <name type="scientific">Photinus pyralis</name>
    <name type="common">Common eastern firefly</name>
    <name type="synonym">Lampyris pyralis</name>
    <dbReference type="NCBI Taxonomy" id="7054"/>
    <lineage>
        <taxon>Eukaryota</taxon>
        <taxon>Metazoa</taxon>
        <taxon>Ecdysozoa</taxon>
        <taxon>Arthropoda</taxon>
        <taxon>Hexapoda</taxon>
        <taxon>Insecta</taxon>
        <taxon>Pterygota</taxon>
        <taxon>Neoptera</taxon>
        <taxon>Endopterygota</taxon>
        <taxon>Coleoptera</taxon>
        <taxon>Polyphaga</taxon>
        <taxon>Elateriformia</taxon>
        <taxon>Elateroidea</taxon>
        <taxon>Lampyridae</taxon>
        <taxon>Lampyrinae</taxon>
        <taxon>Photinus</taxon>
    </lineage>
</organism>
<evidence type="ECO:0000313" key="1">
    <source>
        <dbReference type="EMBL" id="KAB0805306.1"/>
    </source>
</evidence>
<comment type="caution">
    <text evidence="1">The sequence shown here is derived from an EMBL/GenBank/DDBJ whole genome shotgun (WGS) entry which is preliminary data.</text>
</comment>
<keyword evidence="2" id="KW-1185">Reference proteome</keyword>
<sequence>YKLYTKINLLASLIPCKSKKISKRKQWKPTLEEIRSSILIRIETSQDIEGVIASTTERNEKNASATQPYLIVEIRDIEVKRVYVVINEIIYKVPTLSKGIDLCFKVYMVLVLKFPPENEHVWLFLQRAVYKIESQSDHIIPSILDLVNKCQLELKG</sequence>
<gene>
    <name evidence="1" type="ORF">PPYR_02276</name>
</gene>
<reference evidence="1 2" key="1">
    <citation type="journal article" date="2018" name="Elife">
        <title>Firefly genomes illuminate parallel origins of bioluminescence in beetles.</title>
        <authorList>
            <person name="Fallon T.R."/>
            <person name="Lower S.E."/>
            <person name="Chang C.H."/>
            <person name="Bessho-Uehara M."/>
            <person name="Martin G.J."/>
            <person name="Bewick A.J."/>
            <person name="Behringer M."/>
            <person name="Debat H.J."/>
            <person name="Wong I."/>
            <person name="Day J.C."/>
            <person name="Suvorov A."/>
            <person name="Silva C.J."/>
            <person name="Stanger-Hall K.F."/>
            <person name="Hall D.W."/>
            <person name="Schmitz R.J."/>
            <person name="Nelson D.R."/>
            <person name="Lewis S.M."/>
            <person name="Shigenobu S."/>
            <person name="Bybee S.M."/>
            <person name="Larracuente A.M."/>
            <person name="Oba Y."/>
            <person name="Weng J.K."/>
        </authorList>
    </citation>
    <scope>NUCLEOTIDE SEQUENCE [LARGE SCALE GENOMIC DNA]</scope>
    <source>
        <strain evidence="1">1611_PpyrPB1</strain>
        <tissue evidence="1">Whole body</tissue>
    </source>
</reference>
<dbReference type="InParanoid" id="A0A5N4B6W1"/>
<dbReference type="AlphaFoldDB" id="A0A5N4B6W1"/>
<proteinExistence type="predicted"/>
<dbReference type="EMBL" id="VVIM01000001">
    <property type="protein sequence ID" value="KAB0805306.1"/>
    <property type="molecule type" value="Genomic_DNA"/>
</dbReference>
<accession>A0A5N4B6W1</accession>
<evidence type="ECO:0000313" key="2">
    <source>
        <dbReference type="Proteomes" id="UP000327044"/>
    </source>
</evidence>
<dbReference type="Proteomes" id="UP000327044">
    <property type="component" value="Unassembled WGS sequence"/>
</dbReference>